<reference evidence="1 2" key="1">
    <citation type="submission" date="2024-09" db="EMBL/GenBank/DDBJ databases">
        <authorList>
            <person name="Sun Q."/>
            <person name="Mori K."/>
        </authorList>
    </citation>
    <scope>NUCLEOTIDE SEQUENCE [LARGE SCALE GENOMIC DNA]</scope>
    <source>
        <strain evidence="1 2">CCM 8677</strain>
    </source>
</reference>
<evidence type="ECO:0000313" key="1">
    <source>
        <dbReference type="EMBL" id="MFC0349727.1"/>
    </source>
</evidence>
<evidence type="ECO:0000313" key="2">
    <source>
        <dbReference type="Proteomes" id="UP001589844"/>
    </source>
</evidence>
<accession>A0ABV6ID20</accession>
<dbReference type="Proteomes" id="UP001589844">
    <property type="component" value="Unassembled WGS sequence"/>
</dbReference>
<organism evidence="1 2">
    <name type="scientific">Undibacterium danionis</name>
    <dbReference type="NCBI Taxonomy" id="1812100"/>
    <lineage>
        <taxon>Bacteria</taxon>
        <taxon>Pseudomonadati</taxon>
        <taxon>Pseudomonadota</taxon>
        <taxon>Betaproteobacteria</taxon>
        <taxon>Burkholderiales</taxon>
        <taxon>Oxalobacteraceae</taxon>
        <taxon>Undibacterium</taxon>
    </lineage>
</organism>
<dbReference type="EMBL" id="JBHLXJ010000008">
    <property type="protein sequence ID" value="MFC0349727.1"/>
    <property type="molecule type" value="Genomic_DNA"/>
</dbReference>
<dbReference type="RefSeq" id="WP_390211494.1">
    <property type="nucleotide sequence ID" value="NZ_JBHLXJ010000008.1"/>
</dbReference>
<protein>
    <recommendedName>
        <fullName evidence="3">DNA-binding protein</fullName>
    </recommendedName>
</protein>
<gene>
    <name evidence="1" type="ORF">ACFFJH_07910</name>
</gene>
<name>A0ABV6ID20_9BURK</name>
<evidence type="ECO:0008006" key="3">
    <source>
        <dbReference type="Google" id="ProtNLM"/>
    </source>
</evidence>
<sequence length="159" mass="18197">MVQEQLLNYLKEKTKGKLLMSPEQLAEEIGIPAKQQSKLRKEKRFPIPFKNIGRLVYYSIYDVANFLLNGESTPSDVPAAEVATVSIKPKVTKTSKQVTDLSHIFMVRSFAQSLEDRATRMLQLSEILKNYADKNELKDRFEQKFQPKGISNTSDETKI</sequence>
<proteinExistence type="predicted"/>
<keyword evidence="2" id="KW-1185">Reference proteome</keyword>
<comment type="caution">
    <text evidence="1">The sequence shown here is derived from an EMBL/GenBank/DDBJ whole genome shotgun (WGS) entry which is preliminary data.</text>
</comment>